<protein>
    <recommendedName>
        <fullName evidence="7">Gram-positive cocci surface proteins LPxTG domain-containing protein</fullName>
    </recommendedName>
</protein>
<feature type="compositionally biased region" description="Basic and acidic residues" evidence="5">
    <location>
        <begin position="1"/>
        <end position="14"/>
    </location>
</feature>
<evidence type="ECO:0000256" key="3">
    <source>
        <dbReference type="ARBA" id="ARBA00022729"/>
    </source>
</evidence>
<evidence type="ECO:0000256" key="5">
    <source>
        <dbReference type="SAM" id="MobiDB-lite"/>
    </source>
</evidence>
<feature type="transmembrane region" description="Helical" evidence="6">
    <location>
        <begin position="47"/>
        <end position="69"/>
    </location>
</feature>
<keyword evidence="9" id="KW-1185">Reference proteome</keyword>
<gene>
    <name evidence="8" type="ORF">GCM10023340_14460</name>
</gene>
<keyword evidence="2" id="KW-0964">Secreted</keyword>
<reference evidence="9" key="1">
    <citation type="journal article" date="2019" name="Int. J. Syst. Evol. Microbiol.">
        <title>The Global Catalogue of Microorganisms (GCM) 10K type strain sequencing project: providing services to taxonomists for standard genome sequencing and annotation.</title>
        <authorList>
            <consortium name="The Broad Institute Genomics Platform"/>
            <consortium name="The Broad Institute Genome Sequencing Center for Infectious Disease"/>
            <person name="Wu L."/>
            <person name="Ma J."/>
        </authorList>
    </citation>
    <scope>NUCLEOTIDE SEQUENCE [LARGE SCALE GENOMIC DNA]</scope>
    <source>
        <strain evidence="9">JCM 18459</strain>
    </source>
</reference>
<keyword evidence="6" id="KW-0472">Membrane</keyword>
<keyword evidence="3" id="KW-0732">Signal</keyword>
<evidence type="ECO:0000256" key="1">
    <source>
        <dbReference type="ARBA" id="ARBA00022512"/>
    </source>
</evidence>
<keyword evidence="1" id="KW-0134">Cell wall</keyword>
<keyword evidence="4" id="KW-0572">Peptidoglycan-anchor</keyword>
<evidence type="ECO:0000256" key="2">
    <source>
        <dbReference type="ARBA" id="ARBA00022525"/>
    </source>
</evidence>
<dbReference type="Pfam" id="PF00746">
    <property type="entry name" value="Gram_pos_anchor"/>
    <property type="match status" value="1"/>
</dbReference>
<dbReference type="EMBL" id="BAABKG010000002">
    <property type="protein sequence ID" value="GAA5145327.1"/>
    <property type="molecule type" value="Genomic_DNA"/>
</dbReference>
<dbReference type="InterPro" id="IPR019931">
    <property type="entry name" value="LPXTG_anchor"/>
</dbReference>
<evidence type="ECO:0000256" key="6">
    <source>
        <dbReference type="SAM" id="Phobius"/>
    </source>
</evidence>
<feature type="region of interest" description="Disordered" evidence="5">
    <location>
        <begin position="1"/>
        <end position="50"/>
    </location>
</feature>
<dbReference type="Proteomes" id="UP001500221">
    <property type="component" value="Unassembled WGS sequence"/>
</dbReference>
<keyword evidence="6" id="KW-0812">Transmembrane</keyword>
<sequence>MVTTRDDRPDHPGHPGDAGDADRRPGFLASLGGYLRPGPRHTAREGAAASSGLAGAGLLAMAAVALLVVRRRRHAS</sequence>
<name>A0ABP9PEG5_9ACTN</name>
<evidence type="ECO:0000313" key="9">
    <source>
        <dbReference type="Proteomes" id="UP001500221"/>
    </source>
</evidence>
<dbReference type="RefSeq" id="WP_345456276.1">
    <property type="nucleotide sequence ID" value="NZ_BAABKG010000002.1"/>
</dbReference>
<evidence type="ECO:0000313" key="8">
    <source>
        <dbReference type="EMBL" id="GAA5145327.1"/>
    </source>
</evidence>
<keyword evidence="6" id="KW-1133">Transmembrane helix</keyword>
<comment type="caution">
    <text evidence="8">The sequence shown here is derived from an EMBL/GenBank/DDBJ whole genome shotgun (WGS) entry which is preliminary data.</text>
</comment>
<feature type="domain" description="Gram-positive cocci surface proteins LPxTG" evidence="7">
    <location>
        <begin position="46"/>
        <end position="74"/>
    </location>
</feature>
<dbReference type="NCBIfam" id="TIGR01167">
    <property type="entry name" value="LPXTG_anchor"/>
    <property type="match status" value="1"/>
</dbReference>
<evidence type="ECO:0000256" key="4">
    <source>
        <dbReference type="ARBA" id="ARBA00023088"/>
    </source>
</evidence>
<organism evidence="8 9">
    <name type="scientific">Nocardioides marinquilinus</name>
    <dbReference type="NCBI Taxonomy" id="1210400"/>
    <lineage>
        <taxon>Bacteria</taxon>
        <taxon>Bacillati</taxon>
        <taxon>Actinomycetota</taxon>
        <taxon>Actinomycetes</taxon>
        <taxon>Propionibacteriales</taxon>
        <taxon>Nocardioidaceae</taxon>
        <taxon>Nocardioides</taxon>
    </lineage>
</organism>
<proteinExistence type="predicted"/>
<evidence type="ECO:0000259" key="7">
    <source>
        <dbReference type="Pfam" id="PF00746"/>
    </source>
</evidence>
<accession>A0ABP9PEG5</accession>